<comment type="caution">
    <text evidence="2">The sequence shown here is derived from an EMBL/GenBank/DDBJ whole genome shotgun (WGS) entry which is preliminary data.</text>
</comment>
<organism evidence="2 3">
    <name type="scientific">Gemmobacter aquaticus</name>
    <dbReference type="NCBI Taxonomy" id="490185"/>
    <lineage>
        <taxon>Bacteria</taxon>
        <taxon>Pseudomonadati</taxon>
        <taxon>Pseudomonadota</taxon>
        <taxon>Alphaproteobacteria</taxon>
        <taxon>Rhodobacterales</taxon>
        <taxon>Paracoccaceae</taxon>
        <taxon>Gemmobacter</taxon>
    </lineage>
</organism>
<protein>
    <submittedName>
        <fullName evidence="2">Uncharacterized protein</fullName>
    </submittedName>
</protein>
<evidence type="ECO:0000313" key="2">
    <source>
        <dbReference type="EMBL" id="GGO31411.1"/>
    </source>
</evidence>
<dbReference type="AlphaFoldDB" id="A0A918DCP4"/>
<proteinExistence type="predicted"/>
<sequence>MLLAACGGSPWVEDDGSGNGGGDGGGSDTSTAVPDAVKVNLRSIAYNPANGGSLQVNLQGLQSSPEAVAFRRDSSLDIQGYRAFTYQETGLQRKYLALVRENERGNLRVAAVADGGQFNRHFGGTTFARIDAYTRPNLSNGTEKGQFSYAGTYAGVFVPGDTANNTLPDALRPNQTLRVRGDALINANFANDLVNGGVDNRWLLDSRGRRIDLNGDGTLNAEDQLTAIAFPSTQMNKSGRFVGDVEFAGDPNLSIGKVAGLFGGRGATDVGGTLVINPIGGESDIWEYGAFTLPRCDTAGASPLCNPR</sequence>
<gene>
    <name evidence="2" type="ORF">GCM10010991_17410</name>
</gene>
<reference evidence="2 3" key="1">
    <citation type="journal article" date="2014" name="Int. J. Syst. Evol. Microbiol.">
        <title>Complete genome sequence of Corynebacterium casei LMG S-19264T (=DSM 44701T), isolated from a smear-ripened cheese.</title>
        <authorList>
            <consortium name="US DOE Joint Genome Institute (JGI-PGF)"/>
            <person name="Walter F."/>
            <person name="Albersmeier A."/>
            <person name="Kalinowski J."/>
            <person name="Ruckert C."/>
        </authorList>
    </citation>
    <scope>NUCLEOTIDE SEQUENCE [LARGE SCALE GENOMIC DNA]</scope>
    <source>
        <strain evidence="2 3">CGMCC 1.7029</strain>
    </source>
</reference>
<dbReference type="Gene3D" id="2.40.160.90">
    <property type="match status" value="1"/>
</dbReference>
<dbReference type="EMBL" id="BMLP01000002">
    <property type="protein sequence ID" value="GGO31411.1"/>
    <property type="molecule type" value="Genomic_DNA"/>
</dbReference>
<dbReference type="Proteomes" id="UP000598196">
    <property type="component" value="Unassembled WGS sequence"/>
</dbReference>
<evidence type="ECO:0000313" key="3">
    <source>
        <dbReference type="Proteomes" id="UP000598196"/>
    </source>
</evidence>
<feature type="compositionally biased region" description="Gly residues" evidence="1">
    <location>
        <begin position="17"/>
        <end position="27"/>
    </location>
</feature>
<accession>A0A918DCP4</accession>
<evidence type="ECO:0000256" key="1">
    <source>
        <dbReference type="SAM" id="MobiDB-lite"/>
    </source>
</evidence>
<name>A0A918DCP4_9RHOB</name>
<keyword evidence="3" id="KW-1185">Reference proteome</keyword>
<feature type="region of interest" description="Disordered" evidence="1">
    <location>
        <begin position="1"/>
        <end position="32"/>
    </location>
</feature>